<feature type="compositionally biased region" description="Polar residues" evidence="6">
    <location>
        <begin position="390"/>
        <end position="404"/>
    </location>
</feature>
<dbReference type="GO" id="GO:0022857">
    <property type="term" value="F:transmembrane transporter activity"/>
    <property type="evidence" value="ECO:0007669"/>
    <property type="project" value="InterPro"/>
</dbReference>
<dbReference type="EMBL" id="PDNA01000157">
    <property type="protein sequence ID" value="PGH08743.1"/>
    <property type="molecule type" value="Genomic_DNA"/>
</dbReference>
<feature type="transmembrane region" description="Helical" evidence="7">
    <location>
        <begin position="418"/>
        <end position="448"/>
    </location>
</feature>
<feature type="transmembrane region" description="Helical" evidence="7">
    <location>
        <begin position="314"/>
        <end position="336"/>
    </location>
</feature>
<proteinExistence type="predicted"/>
<feature type="compositionally biased region" description="Basic and acidic residues" evidence="6">
    <location>
        <begin position="65"/>
        <end position="76"/>
    </location>
</feature>
<keyword evidence="3 7" id="KW-0812">Transmembrane</keyword>
<sequence length="675" mass="74312">MPVPHRSSSSSPTLATAQNVDGQSYQSDVRTATGQATIDDNIQSQYETPLPSSTTEDDDDDPFDEAQRRNRTDSRSPKRRPSITVDTRARRFSFTEEDETNTIDPATPAGHGDDDEKAVTWVSLPKKGQLAILTFARLSEPITLTSLQSYMFYQLKSFDPSLPDSTISSQAGMMQACFTAAQFLTAVIWGRVADTDFMGRKRVLLVGLSGTCIACVGIGFSRSFITAAIFRTLGGVLNSNVGVMRTMIAEIIEEKKYQSRAFLLLPMCFNIGVIIGPMIGGSLADPVTSYPGIFGPGSWIGGKDGVWWMQRWPYALPNLFSAVFISCSLAAVFFGLEETHEIARYRSDWGRKIASSISRYIRFSQRSHKYRQLDGTYEPDTVGSIDPEGSTFSLSNPTSPAHHQTSFRRRKRLPFREIWTPNVLLTLASQFLLAFHISAFNALCFVFMPTPRADESTRQGWFRFGGGLGMPSSQVGLAAAIIGVIGLPLQILVYPRVQFRLGTLKSLRTFLPFSPLAYLIAPFLVIVPRYAYLVWPALAVVFALQVLSRTFALPAGIILINNTIPDPSVLGTVHGVAQSVTSGARTIGPMTVGWGHGMGLKHNFAIGVWWALAVEALLGWLITWKMREGSGFERKKTAATSPTSSVRGSGDQARNHERNANNDDDDGDNDERTRR</sequence>
<feature type="region of interest" description="Disordered" evidence="6">
    <location>
        <begin position="632"/>
        <end position="675"/>
    </location>
</feature>
<feature type="region of interest" description="Disordered" evidence="6">
    <location>
        <begin position="388"/>
        <end position="407"/>
    </location>
</feature>
<feature type="domain" description="Major facilitator superfamily (MFS) profile" evidence="8">
    <location>
        <begin position="129"/>
        <end position="631"/>
    </location>
</feature>
<accession>A0A2B7XJ02</accession>
<dbReference type="PANTHER" id="PTHR23504:SF6">
    <property type="entry name" value="MULTIDRUG TRANSPORTER, PUTATIVE (AFU_ORTHOLOGUE AFUA_4G08740)-RELATED"/>
    <property type="match status" value="1"/>
</dbReference>
<feature type="transmembrane region" description="Helical" evidence="7">
    <location>
        <begin position="261"/>
        <end position="280"/>
    </location>
</feature>
<dbReference type="PANTHER" id="PTHR23504">
    <property type="entry name" value="MAJOR FACILITATOR SUPERFAMILY DOMAIN-CONTAINING PROTEIN 10"/>
    <property type="match status" value="1"/>
</dbReference>
<feature type="compositionally biased region" description="Polar residues" evidence="6">
    <location>
        <begin position="1"/>
        <end position="47"/>
    </location>
</feature>
<dbReference type="Gene3D" id="1.20.1250.20">
    <property type="entry name" value="MFS general substrate transporter like domains"/>
    <property type="match status" value="1"/>
</dbReference>
<dbReference type="InterPro" id="IPR011701">
    <property type="entry name" value="MFS"/>
</dbReference>
<protein>
    <recommendedName>
        <fullName evidence="8">Major facilitator superfamily (MFS) profile domain-containing protein</fullName>
    </recommendedName>
</protein>
<evidence type="ECO:0000256" key="4">
    <source>
        <dbReference type="ARBA" id="ARBA00022989"/>
    </source>
</evidence>
<dbReference type="InterPro" id="IPR001958">
    <property type="entry name" value="Tet-R_TetA/multi-R_MdtG-like"/>
</dbReference>
<comment type="subcellular location">
    <subcellularLocation>
        <location evidence="1">Membrane</location>
        <topology evidence="1">Multi-pass membrane protein</topology>
    </subcellularLocation>
</comment>
<dbReference type="InterPro" id="IPR020846">
    <property type="entry name" value="MFS_dom"/>
</dbReference>
<keyword evidence="5 7" id="KW-0472">Membrane</keyword>
<dbReference type="InterPro" id="IPR036259">
    <property type="entry name" value="MFS_trans_sf"/>
</dbReference>
<evidence type="ECO:0000313" key="9">
    <source>
        <dbReference type="EMBL" id="PGH08743.1"/>
    </source>
</evidence>
<feature type="transmembrane region" description="Helical" evidence="7">
    <location>
        <begin position="204"/>
        <end position="222"/>
    </location>
</feature>
<feature type="compositionally biased region" description="Polar residues" evidence="6">
    <location>
        <begin position="638"/>
        <end position="647"/>
    </location>
</feature>
<evidence type="ECO:0000313" key="10">
    <source>
        <dbReference type="Proteomes" id="UP000224634"/>
    </source>
</evidence>
<dbReference type="OrthoDB" id="10262656at2759"/>
<evidence type="ECO:0000256" key="1">
    <source>
        <dbReference type="ARBA" id="ARBA00004141"/>
    </source>
</evidence>
<keyword evidence="10" id="KW-1185">Reference proteome</keyword>
<evidence type="ECO:0000259" key="8">
    <source>
        <dbReference type="PROSITE" id="PS50850"/>
    </source>
</evidence>
<organism evidence="9 10">
    <name type="scientific">Polytolypa hystricis (strain UAMH7299)</name>
    <dbReference type="NCBI Taxonomy" id="1447883"/>
    <lineage>
        <taxon>Eukaryota</taxon>
        <taxon>Fungi</taxon>
        <taxon>Dikarya</taxon>
        <taxon>Ascomycota</taxon>
        <taxon>Pezizomycotina</taxon>
        <taxon>Eurotiomycetes</taxon>
        <taxon>Eurotiomycetidae</taxon>
        <taxon>Onygenales</taxon>
        <taxon>Onygenales incertae sedis</taxon>
        <taxon>Polytolypa</taxon>
    </lineage>
</organism>
<name>A0A2B7XJ02_POLH7</name>
<evidence type="ECO:0000256" key="5">
    <source>
        <dbReference type="ARBA" id="ARBA00023136"/>
    </source>
</evidence>
<dbReference type="Pfam" id="PF07690">
    <property type="entry name" value="MFS_1"/>
    <property type="match status" value="1"/>
</dbReference>
<evidence type="ECO:0000256" key="6">
    <source>
        <dbReference type="SAM" id="MobiDB-lite"/>
    </source>
</evidence>
<evidence type="ECO:0000256" key="7">
    <source>
        <dbReference type="SAM" id="Phobius"/>
    </source>
</evidence>
<feature type="compositionally biased region" description="Acidic residues" evidence="6">
    <location>
        <begin position="55"/>
        <end position="64"/>
    </location>
</feature>
<dbReference type="SUPFAM" id="SSF103473">
    <property type="entry name" value="MFS general substrate transporter"/>
    <property type="match status" value="1"/>
</dbReference>
<comment type="caution">
    <text evidence="9">The sequence shown here is derived from an EMBL/GenBank/DDBJ whole genome shotgun (WGS) entry which is preliminary data.</text>
</comment>
<keyword evidence="4 7" id="KW-1133">Transmembrane helix</keyword>
<evidence type="ECO:0000256" key="3">
    <source>
        <dbReference type="ARBA" id="ARBA00022692"/>
    </source>
</evidence>
<feature type="region of interest" description="Disordered" evidence="6">
    <location>
        <begin position="1"/>
        <end position="115"/>
    </location>
</feature>
<dbReference type="Proteomes" id="UP000224634">
    <property type="component" value="Unassembled WGS sequence"/>
</dbReference>
<dbReference type="GO" id="GO:0016020">
    <property type="term" value="C:membrane"/>
    <property type="evidence" value="ECO:0007669"/>
    <property type="project" value="UniProtKB-SubCell"/>
</dbReference>
<gene>
    <name evidence="9" type="ORF">AJ80_07781</name>
</gene>
<feature type="transmembrane region" description="Helical" evidence="7">
    <location>
        <begin position="604"/>
        <end position="624"/>
    </location>
</feature>
<reference evidence="9 10" key="1">
    <citation type="submission" date="2017-10" db="EMBL/GenBank/DDBJ databases">
        <title>Comparative genomics in systemic dimorphic fungi from Ajellomycetaceae.</title>
        <authorList>
            <person name="Munoz J.F."/>
            <person name="Mcewen J.G."/>
            <person name="Clay O.K."/>
            <person name="Cuomo C.A."/>
        </authorList>
    </citation>
    <scope>NUCLEOTIDE SEQUENCE [LARGE SCALE GENOMIC DNA]</scope>
    <source>
        <strain evidence="9 10">UAMH7299</strain>
    </source>
</reference>
<dbReference type="PROSITE" id="PS50850">
    <property type="entry name" value="MFS"/>
    <property type="match status" value="1"/>
</dbReference>
<feature type="transmembrane region" description="Helical" evidence="7">
    <location>
        <begin position="173"/>
        <end position="192"/>
    </location>
</feature>
<keyword evidence="2" id="KW-0813">Transport</keyword>
<dbReference type="PRINTS" id="PR01035">
    <property type="entry name" value="TCRTETA"/>
</dbReference>
<feature type="transmembrane region" description="Helical" evidence="7">
    <location>
        <begin position="228"/>
        <end position="249"/>
    </location>
</feature>
<feature type="transmembrane region" description="Helical" evidence="7">
    <location>
        <begin position="475"/>
        <end position="495"/>
    </location>
</feature>
<evidence type="ECO:0000256" key="2">
    <source>
        <dbReference type="ARBA" id="ARBA00022448"/>
    </source>
</evidence>
<feature type="transmembrane region" description="Helical" evidence="7">
    <location>
        <begin position="516"/>
        <end position="544"/>
    </location>
</feature>
<dbReference type="AlphaFoldDB" id="A0A2B7XJ02"/>